<keyword evidence="9" id="KW-1185">Reference proteome</keyword>
<comment type="caution">
    <text evidence="8">The sequence shown here is derived from an EMBL/GenBank/DDBJ whole genome shotgun (WGS) entry which is preliminary data.</text>
</comment>
<protein>
    <submittedName>
        <fullName evidence="8">Sigma-54-dependent Fis family transcriptional regulator</fullName>
    </submittedName>
</protein>
<dbReference type="PROSITE" id="PS50110">
    <property type="entry name" value="RESPONSE_REGULATORY"/>
    <property type="match status" value="1"/>
</dbReference>
<dbReference type="PANTHER" id="PTHR32071:SF113">
    <property type="entry name" value="ALGINATE BIOSYNTHESIS TRANSCRIPTIONAL REGULATORY PROTEIN ALGB"/>
    <property type="match status" value="1"/>
</dbReference>
<dbReference type="InterPro" id="IPR002078">
    <property type="entry name" value="Sigma_54_int"/>
</dbReference>
<dbReference type="AlphaFoldDB" id="A0A540WT75"/>
<dbReference type="GO" id="GO:0006355">
    <property type="term" value="P:regulation of DNA-templated transcription"/>
    <property type="evidence" value="ECO:0007669"/>
    <property type="project" value="InterPro"/>
</dbReference>
<dbReference type="SUPFAM" id="SSF46689">
    <property type="entry name" value="Homeodomain-like"/>
    <property type="match status" value="1"/>
</dbReference>
<dbReference type="InterPro" id="IPR011006">
    <property type="entry name" value="CheY-like_superfamily"/>
</dbReference>
<evidence type="ECO:0000256" key="4">
    <source>
        <dbReference type="ARBA" id="ARBA00023163"/>
    </source>
</evidence>
<dbReference type="Pfam" id="PF02954">
    <property type="entry name" value="HTH_8"/>
    <property type="match status" value="1"/>
</dbReference>
<evidence type="ECO:0000259" key="7">
    <source>
        <dbReference type="PROSITE" id="PS50110"/>
    </source>
</evidence>
<organism evidence="8 9">
    <name type="scientific">Myxococcus llanfairpwllgwyngyllgogerychwyrndrobwllllantysiliogogogochensis</name>
    <dbReference type="NCBI Taxonomy" id="2590453"/>
    <lineage>
        <taxon>Bacteria</taxon>
        <taxon>Pseudomonadati</taxon>
        <taxon>Myxococcota</taxon>
        <taxon>Myxococcia</taxon>
        <taxon>Myxococcales</taxon>
        <taxon>Cystobacterineae</taxon>
        <taxon>Myxococcaceae</taxon>
        <taxon>Myxococcus</taxon>
    </lineage>
</organism>
<gene>
    <name evidence="8" type="ORF">FJV41_30735</name>
</gene>
<dbReference type="Gene3D" id="3.40.50.2300">
    <property type="match status" value="1"/>
</dbReference>
<feature type="domain" description="Response regulatory" evidence="7">
    <location>
        <begin position="5"/>
        <end position="119"/>
    </location>
</feature>
<dbReference type="PROSITE" id="PS50045">
    <property type="entry name" value="SIGMA54_INTERACT_4"/>
    <property type="match status" value="1"/>
</dbReference>
<keyword evidence="2" id="KW-0067">ATP-binding</keyword>
<accession>A0A540WT75</accession>
<dbReference type="PROSITE" id="PS00675">
    <property type="entry name" value="SIGMA54_INTERACT_1"/>
    <property type="match status" value="1"/>
</dbReference>
<feature type="domain" description="Sigma-54 factor interaction" evidence="6">
    <location>
        <begin position="143"/>
        <end position="372"/>
    </location>
</feature>
<dbReference type="Proteomes" id="UP000315369">
    <property type="component" value="Unassembled WGS sequence"/>
</dbReference>
<dbReference type="InterPro" id="IPR001789">
    <property type="entry name" value="Sig_transdc_resp-reg_receiver"/>
</dbReference>
<keyword evidence="1" id="KW-0547">Nucleotide-binding</keyword>
<dbReference type="CDD" id="cd00009">
    <property type="entry name" value="AAA"/>
    <property type="match status" value="1"/>
</dbReference>
<name>A0A540WT75_9BACT</name>
<dbReference type="RefSeq" id="WP_141646149.1">
    <property type="nucleotide sequence ID" value="NZ_VIFM01000154.1"/>
</dbReference>
<dbReference type="Pfam" id="PF00158">
    <property type="entry name" value="Sigma54_activat"/>
    <property type="match status" value="1"/>
</dbReference>
<dbReference type="GO" id="GO:0000160">
    <property type="term" value="P:phosphorelay signal transduction system"/>
    <property type="evidence" value="ECO:0007669"/>
    <property type="project" value="InterPro"/>
</dbReference>
<dbReference type="InterPro" id="IPR002197">
    <property type="entry name" value="HTH_Fis"/>
</dbReference>
<evidence type="ECO:0000259" key="6">
    <source>
        <dbReference type="PROSITE" id="PS50045"/>
    </source>
</evidence>
<dbReference type="GO" id="GO:0005524">
    <property type="term" value="F:ATP binding"/>
    <property type="evidence" value="ECO:0007669"/>
    <property type="project" value="UniProtKB-KW"/>
</dbReference>
<dbReference type="InterPro" id="IPR003593">
    <property type="entry name" value="AAA+_ATPase"/>
</dbReference>
<proteinExistence type="predicted"/>
<evidence type="ECO:0000313" key="9">
    <source>
        <dbReference type="Proteomes" id="UP000315369"/>
    </source>
</evidence>
<dbReference type="Pfam" id="PF25601">
    <property type="entry name" value="AAA_lid_14"/>
    <property type="match status" value="1"/>
</dbReference>
<dbReference type="InterPro" id="IPR025662">
    <property type="entry name" value="Sigma_54_int_dom_ATP-bd_1"/>
</dbReference>
<dbReference type="SMART" id="SM00382">
    <property type="entry name" value="AAA"/>
    <property type="match status" value="1"/>
</dbReference>
<dbReference type="Gene3D" id="3.40.50.300">
    <property type="entry name" value="P-loop containing nucleotide triphosphate hydrolases"/>
    <property type="match status" value="1"/>
</dbReference>
<dbReference type="Gene3D" id="1.10.8.60">
    <property type="match status" value="1"/>
</dbReference>
<dbReference type="GO" id="GO:0043565">
    <property type="term" value="F:sequence-specific DNA binding"/>
    <property type="evidence" value="ECO:0007669"/>
    <property type="project" value="InterPro"/>
</dbReference>
<dbReference type="PROSITE" id="PS00688">
    <property type="entry name" value="SIGMA54_INTERACT_3"/>
    <property type="match status" value="1"/>
</dbReference>
<evidence type="ECO:0000256" key="5">
    <source>
        <dbReference type="PROSITE-ProRule" id="PRU00169"/>
    </source>
</evidence>
<dbReference type="PANTHER" id="PTHR32071">
    <property type="entry name" value="TRANSCRIPTIONAL REGULATORY PROTEIN"/>
    <property type="match status" value="1"/>
</dbReference>
<keyword evidence="5" id="KW-0597">Phosphoprotein</keyword>
<dbReference type="PRINTS" id="PR01590">
    <property type="entry name" value="HTHFIS"/>
</dbReference>
<dbReference type="FunFam" id="3.40.50.300:FF:000006">
    <property type="entry name" value="DNA-binding transcriptional regulator NtrC"/>
    <property type="match status" value="1"/>
</dbReference>
<sequence length="453" mass="50235">MTRTRILLVDDEPGVRLGMRGYLTAHGFDVDEAQSLAEAQEVFRTHRPDVAVVDYRMPDGTALELLPRLKEIDAAVPLVVLTGHGSIELAVQAVKEGAEQFLTKPVELAVLKVVLERLVAQRRERQRLRADLSRTARATVDPFLGTSAAIQGLRAEAGRMQHSDSPVLVTGETGSGKSVLARWLHEGGPRADAPFVDLNCAALSKDLLDSELFGHEKGAFTGAVAAKQGLLEVADRGTLFLDEIGDMDMAVQPKLLKVLEEKRFRRLGDVRDRRVDVRLIAATHQDLGVATREKRFRSDLYFRVSTLILHVPALRERTEDIPVLARHFLAEMGGARGRGGVGLQPDAEAALTRYPWPGNIRELRNVLERAVLLSGGGPLSRGDLRFESSADEARVEDDLTLEELERRHIERVLRRENGHVERAALRLGIPRSSLYERLKRLGINRSGFQKSDP</sequence>
<dbReference type="InterPro" id="IPR025944">
    <property type="entry name" value="Sigma_54_int_dom_CS"/>
</dbReference>
<dbReference type="Pfam" id="PF00072">
    <property type="entry name" value="Response_reg"/>
    <property type="match status" value="1"/>
</dbReference>
<feature type="modified residue" description="4-aspartylphosphate" evidence="5">
    <location>
        <position position="54"/>
    </location>
</feature>
<reference evidence="8 9" key="1">
    <citation type="submission" date="2019-06" db="EMBL/GenBank/DDBJ databases">
        <authorList>
            <person name="Livingstone P."/>
            <person name="Whitworth D."/>
        </authorList>
    </citation>
    <scope>NUCLEOTIDE SEQUENCE [LARGE SCALE GENOMIC DNA]</scope>
    <source>
        <strain evidence="8 9">AM401</strain>
    </source>
</reference>
<evidence type="ECO:0000256" key="1">
    <source>
        <dbReference type="ARBA" id="ARBA00022741"/>
    </source>
</evidence>
<evidence type="ECO:0000256" key="2">
    <source>
        <dbReference type="ARBA" id="ARBA00022840"/>
    </source>
</evidence>
<dbReference type="SUPFAM" id="SSF52540">
    <property type="entry name" value="P-loop containing nucleoside triphosphate hydrolases"/>
    <property type="match status" value="1"/>
</dbReference>
<dbReference type="SUPFAM" id="SSF52172">
    <property type="entry name" value="CheY-like"/>
    <property type="match status" value="1"/>
</dbReference>
<dbReference type="EMBL" id="VIFM01000154">
    <property type="protein sequence ID" value="TQF12117.1"/>
    <property type="molecule type" value="Genomic_DNA"/>
</dbReference>
<dbReference type="InterPro" id="IPR058031">
    <property type="entry name" value="AAA_lid_NorR"/>
</dbReference>
<keyword evidence="4" id="KW-0804">Transcription</keyword>
<evidence type="ECO:0000313" key="8">
    <source>
        <dbReference type="EMBL" id="TQF12117.1"/>
    </source>
</evidence>
<dbReference type="Gene3D" id="1.10.10.60">
    <property type="entry name" value="Homeodomain-like"/>
    <property type="match status" value="1"/>
</dbReference>
<dbReference type="InterPro" id="IPR009057">
    <property type="entry name" value="Homeodomain-like_sf"/>
</dbReference>
<dbReference type="OrthoDB" id="9808843at2"/>
<keyword evidence="3" id="KW-0805">Transcription regulation</keyword>
<dbReference type="InterPro" id="IPR027417">
    <property type="entry name" value="P-loop_NTPase"/>
</dbReference>
<evidence type="ECO:0000256" key="3">
    <source>
        <dbReference type="ARBA" id="ARBA00023015"/>
    </source>
</evidence>
<dbReference type="SMART" id="SM00448">
    <property type="entry name" value="REC"/>
    <property type="match status" value="1"/>
</dbReference>